<dbReference type="CDD" id="cd00118">
    <property type="entry name" value="LysM"/>
    <property type="match status" value="1"/>
</dbReference>
<evidence type="ECO:0000256" key="1">
    <source>
        <dbReference type="ARBA" id="ARBA00023012"/>
    </source>
</evidence>
<feature type="transmembrane region" description="Helical" evidence="3">
    <location>
        <begin position="31"/>
        <end position="54"/>
    </location>
</feature>
<evidence type="ECO:0000256" key="2">
    <source>
        <dbReference type="SAM" id="MobiDB-lite"/>
    </source>
</evidence>
<dbReference type="OrthoDB" id="8444614at2"/>
<keyword evidence="6" id="KW-1185">Reference proteome</keyword>
<dbReference type="InterPro" id="IPR011990">
    <property type="entry name" value="TPR-like_helical_dom_sf"/>
</dbReference>
<gene>
    <name evidence="5" type="ORF">BIV57_20440</name>
</gene>
<sequence>MSTGTNPNSRTPVRIGRVPGRRTFGDVLRGIAALLMLAALVLGAPAALVLLIGWPLPSHIPSLDDFSHPFTAEVIVRVLAVLVWIAWAQFAACVLVEVRAAVSGIGMPARVPVAGASQALARQLVAAILLLTAGAASVTPAISSMVSQPVAVVAMQQSQQQAPHAPHTADRTARTAAVGTSAEASALTSAGAGHILDAEEHAHREALARQTAQASRTLTAAHAAVPNAPAGTKLYTVQPPHGRHHDNLWDIAQRHLGNGRRWTEIFDLNKNHDQPDGTRLTKASLIYPGWVLVMPGDAHGGDLVEVGPAHQAPQPTPQHQEHRQTPQHQQGGQHEAGGTHFTQTVPGRIALGGLVAAPLLSATLLAALGTRRRQTLWQRSFGARPYGPGGWDDETAGADEALRVGADPEGAAFLDAALRALGAQLAAAGRPLPAVYAARLDERGLELRISPPEPDAPQPWRAEEGGRMWRLERVMLPPANAPAGPAPYPGLVSLGHDLSGLDDPAAADEPGTPLVLIDLEAASGLITLTGAEPARRREVLAALAAELAVNSWSERLRLTLVGFGAELKELAPGRVRTATTLAEIIGDLEREAAERARALAAAGLDSVLSGRTGADGAELWHPHYVIVAEPPQGETAARLAALAASSHRTAITHLVGGPVPGAAWEWHLADDERRLTVPLLGLDVLPQRVPDGEYRALLTLFREAGRIARPPSAGGPAAPSPAPDPEVLGTRPSVELGLLGPLQVRGTAGEPEPTHAEQLREALVFLALHRDGAHLNVLASALWPKGVQGEVRDALVARLGDWLGTDQRGVPHLVREGDGRLRLGPGVLTDWELFRALAARAESNQPGAEESWAQALALVRGPVLDGRPAARYGWLAHLPFEGGAAAEIADTALRLAAKRLQGGRPGPASEAARAGLRGNPDDESLWYALLRTLHEAGDPAALRAAVADLLRHLRTTTGLPEPDARTTATLDELLPGWRELTRAPQPG</sequence>
<dbReference type="SMART" id="SM01043">
    <property type="entry name" value="BTAD"/>
    <property type="match status" value="1"/>
</dbReference>
<feature type="domain" description="Bacterial transcriptional activator" evidence="4">
    <location>
        <begin position="829"/>
        <end position="974"/>
    </location>
</feature>
<name>A0A1J7C253_9ACTN</name>
<organism evidence="5 6">
    <name type="scientific">Mangrovactinospora gilvigrisea</name>
    <dbReference type="NCBI Taxonomy" id="1428644"/>
    <lineage>
        <taxon>Bacteria</taxon>
        <taxon>Bacillati</taxon>
        <taxon>Actinomycetota</taxon>
        <taxon>Actinomycetes</taxon>
        <taxon>Kitasatosporales</taxon>
        <taxon>Streptomycetaceae</taxon>
        <taxon>Mangrovactinospora</taxon>
    </lineage>
</organism>
<keyword evidence="1" id="KW-0902">Two-component regulatory system</keyword>
<keyword evidence="3" id="KW-0812">Transmembrane</keyword>
<dbReference type="Gene3D" id="3.10.350.10">
    <property type="entry name" value="LysM domain"/>
    <property type="match status" value="1"/>
</dbReference>
<dbReference type="SUPFAM" id="SSF48452">
    <property type="entry name" value="TPR-like"/>
    <property type="match status" value="1"/>
</dbReference>
<dbReference type="RefSeq" id="WP_071658392.1">
    <property type="nucleotide sequence ID" value="NZ_MLCF01000138.1"/>
</dbReference>
<keyword evidence="3" id="KW-1133">Transmembrane helix</keyword>
<dbReference type="STRING" id="1428644.BIV57_20440"/>
<evidence type="ECO:0000313" key="5">
    <source>
        <dbReference type="EMBL" id="OIV35648.1"/>
    </source>
</evidence>
<keyword evidence="3" id="KW-0472">Membrane</keyword>
<proteinExistence type="predicted"/>
<evidence type="ECO:0000313" key="6">
    <source>
        <dbReference type="Proteomes" id="UP000243342"/>
    </source>
</evidence>
<evidence type="ECO:0000259" key="4">
    <source>
        <dbReference type="SMART" id="SM01043"/>
    </source>
</evidence>
<dbReference type="InterPro" id="IPR052196">
    <property type="entry name" value="Bact_Kbp"/>
</dbReference>
<dbReference type="InterPro" id="IPR036779">
    <property type="entry name" value="LysM_dom_sf"/>
</dbReference>
<comment type="caution">
    <text evidence="5">The sequence shown here is derived from an EMBL/GenBank/DDBJ whole genome shotgun (WGS) entry which is preliminary data.</text>
</comment>
<dbReference type="EMBL" id="MLCF01000138">
    <property type="protein sequence ID" value="OIV35648.1"/>
    <property type="molecule type" value="Genomic_DNA"/>
</dbReference>
<protein>
    <recommendedName>
        <fullName evidence="4">Bacterial transcriptional activator domain-containing protein</fullName>
    </recommendedName>
</protein>
<dbReference type="Gene3D" id="1.25.40.10">
    <property type="entry name" value="Tetratricopeptide repeat domain"/>
    <property type="match status" value="1"/>
</dbReference>
<dbReference type="GO" id="GO:0000160">
    <property type="term" value="P:phosphorelay signal transduction system"/>
    <property type="evidence" value="ECO:0007669"/>
    <property type="project" value="UniProtKB-KW"/>
</dbReference>
<dbReference type="PANTHER" id="PTHR34700:SF4">
    <property type="entry name" value="PHAGE-LIKE ELEMENT PBSX PROTEIN XKDP"/>
    <property type="match status" value="1"/>
</dbReference>
<accession>A0A1J7C253</accession>
<dbReference type="Proteomes" id="UP000243342">
    <property type="component" value="Unassembled WGS sequence"/>
</dbReference>
<feature type="region of interest" description="Disordered" evidence="2">
    <location>
        <begin position="301"/>
        <end position="341"/>
    </location>
</feature>
<dbReference type="InterPro" id="IPR005158">
    <property type="entry name" value="BTAD"/>
</dbReference>
<dbReference type="InterPro" id="IPR018392">
    <property type="entry name" value="LysM"/>
</dbReference>
<dbReference type="AlphaFoldDB" id="A0A1J7C253"/>
<dbReference type="PANTHER" id="PTHR34700">
    <property type="entry name" value="POTASSIUM BINDING PROTEIN KBP"/>
    <property type="match status" value="1"/>
</dbReference>
<feature type="compositionally biased region" description="Low complexity" evidence="2">
    <location>
        <begin position="327"/>
        <end position="340"/>
    </location>
</feature>
<reference evidence="5 6" key="1">
    <citation type="submission" date="2016-10" db="EMBL/GenBank/DDBJ databases">
        <title>Genome sequence of Streptomyces gilvigriseus MUSC 26.</title>
        <authorList>
            <person name="Lee L.-H."/>
            <person name="Ser H.-L."/>
        </authorList>
    </citation>
    <scope>NUCLEOTIDE SEQUENCE [LARGE SCALE GENOMIC DNA]</scope>
    <source>
        <strain evidence="5 6">MUSC 26</strain>
    </source>
</reference>
<feature type="transmembrane region" description="Helical" evidence="3">
    <location>
        <begin position="74"/>
        <end position="98"/>
    </location>
</feature>
<evidence type="ECO:0000256" key="3">
    <source>
        <dbReference type="SAM" id="Phobius"/>
    </source>
</evidence>
<feature type="transmembrane region" description="Helical" evidence="3">
    <location>
        <begin position="119"/>
        <end position="138"/>
    </location>
</feature>